<evidence type="ECO:0000256" key="3">
    <source>
        <dbReference type="ARBA" id="ARBA00022475"/>
    </source>
</evidence>
<dbReference type="GeneID" id="17357955"/>
<proteinExistence type="inferred from homology"/>
<dbReference type="InParanoid" id="E1Z6G9"/>
<comment type="similarity">
    <text evidence="2">Belongs to the drug/metabolite transporter (DMT) superfamily. Plant drug/metabolite exporter (P-DME) (TC 2.A.7.4) family.</text>
</comment>
<feature type="transmembrane region" description="Helical" evidence="8">
    <location>
        <begin position="393"/>
        <end position="412"/>
    </location>
</feature>
<feature type="compositionally biased region" description="Basic residues" evidence="7">
    <location>
        <begin position="20"/>
        <end position="32"/>
    </location>
</feature>
<accession>E1Z6G9</accession>
<name>E1Z6G9_CHLVA</name>
<evidence type="ECO:0000256" key="4">
    <source>
        <dbReference type="ARBA" id="ARBA00022692"/>
    </source>
</evidence>
<dbReference type="PANTHER" id="PTHR42920:SF23">
    <property type="entry name" value="EAMA DOMAIN-CONTAINING PROTEIN"/>
    <property type="match status" value="1"/>
</dbReference>
<dbReference type="AlphaFoldDB" id="E1Z6G9"/>
<dbReference type="Pfam" id="PF00892">
    <property type="entry name" value="EamA"/>
    <property type="match status" value="1"/>
</dbReference>
<dbReference type="PANTHER" id="PTHR42920">
    <property type="entry name" value="OS03G0707200 PROTEIN-RELATED"/>
    <property type="match status" value="1"/>
</dbReference>
<dbReference type="InterPro" id="IPR051258">
    <property type="entry name" value="Diverse_Substrate_Transporter"/>
</dbReference>
<keyword evidence="3" id="KW-1003">Cell membrane</keyword>
<feature type="transmembrane region" description="Helical" evidence="8">
    <location>
        <begin position="354"/>
        <end position="373"/>
    </location>
</feature>
<organism evidence="11">
    <name type="scientific">Chlorella variabilis</name>
    <name type="common">Green alga</name>
    <dbReference type="NCBI Taxonomy" id="554065"/>
    <lineage>
        <taxon>Eukaryota</taxon>
        <taxon>Viridiplantae</taxon>
        <taxon>Chlorophyta</taxon>
        <taxon>core chlorophytes</taxon>
        <taxon>Trebouxiophyceae</taxon>
        <taxon>Chlorellales</taxon>
        <taxon>Chlorellaceae</taxon>
        <taxon>Chlorella clade</taxon>
        <taxon>Chlorella</taxon>
    </lineage>
</organism>
<evidence type="ECO:0000256" key="6">
    <source>
        <dbReference type="ARBA" id="ARBA00023136"/>
    </source>
</evidence>
<dbReference type="InterPro" id="IPR000620">
    <property type="entry name" value="EamA_dom"/>
</dbReference>
<evidence type="ECO:0000256" key="7">
    <source>
        <dbReference type="SAM" id="MobiDB-lite"/>
    </source>
</evidence>
<dbReference type="Proteomes" id="UP000008141">
    <property type="component" value="Unassembled WGS sequence"/>
</dbReference>
<dbReference type="RefSeq" id="XP_005851030.1">
    <property type="nucleotide sequence ID" value="XM_005850968.1"/>
</dbReference>
<keyword evidence="5 8" id="KW-1133">Transmembrane helix</keyword>
<dbReference type="GO" id="GO:0005886">
    <property type="term" value="C:plasma membrane"/>
    <property type="evidence" value="ECO:0007669"/>
    <property type="project" value="UniProtKB-SubCell"/>
</dbReference>
<keyword evidence="11" id="KW-1185">Reference proteome</keyword>
<evidence type="ECO:0000256" key="5">
    <source>
        <dbReference type="ARBA" id="ARBA00022989"/>
    </source>
</evidence>
<protein>
    <recommendedName>
        <fullName evidence="9">EamA domain-containing protein</fullName>
    </recommendedName>
</protein>
<evidence type="ECO:0000256" key="8">
    <source>
        <dbReference type="SAM" id="Phobius"/>
    </source>
</evidence>
<feature type="domain" description="EamA" evidence="9">
    <location>
        <begin position="219"/>
        <end position="297"/>
    </location>
</feature>
<evidence type="ECO:0000256" key="2">
    <source>
        <dbReference type="ARBA" id="ARBA00007635"/>
    </source>
</evidence>
<reference evidence="10 11" key="1">
    <citation type="journal article" date="2010" name="Plant Cell">
        <title>The Chlorella variabilis NC64A genome reveals adaptation to photosymbiosis, coevolution with viruses, and cryptic sex.</title>
        <authorList>
            <person name="Blanc G."/>
            <person name="Duncan G."/>
            <person name="Agarkova I."/>
            <person name="Borodovsky M."/>
            <person name="Gurnon J."/>
            <person name="Kuo A."/>
            <person name="Lindquist E."/>
            <person name="Lucas S."/>
            <person name="Pangilinan J."/>
            <person name="Polle J."/>
            <person name="Salamov A."/>
            <person name="Terry A."/>
            <person name="Yamada T."/>
            <person name="Dunigan D.D."/>
            <person name="Grigoriev I.V."/>
            <person name="Claverie J.M."/>
            <person name="Van Etten J.L."/>
        </authorList>
    </citation>
    <scope>NUCLEOTIDE SEQUENCE [LARGE SCALE GENOMIC DNA]</scope>
    <source>
        <strain evidence="10 11">NC64A</strain>
    </source>
</reference>
<feature type="transmembrane region" description="Helical" evidence="8">
    <location>
        <begin position="322"/>
        <end position="342"/>
    </location>
</feature>
<dbReference type="InterPro" id="IPR037185">
    <property type="entry name" value="EmrE-like"/>
</dbReference>
<feature type="region of interest" description="Disordered" evidence="7">
    <location>
        <begin position="473"/>
        <end position="500"/>
    </location>
</feature>
<dbReference type="EMBL" id="GL433837">
    <property type="protein sequence ID" value="EFN58928.1"/>
    <property type="molecule type" value="Genomic_DNA"/>
</dbReference>
<gene>
    <name evidence="10" type="ORF">CHLNCDRAFT_50471</name>
</gene>
<comment type="subcellular location">
    <subcellularLocation>
        <location evidence="1">Cell membrane</location>
        <topology evidence="1">Multi-pass membrane protein</topology>
    </subcellularLocation>
</comment>
<dbReference type="KEGG" id="cvr:CHLNCDRAFT_50471"/>
<feature type="region of interest" description="Disordered" evidence="7">
    <location>
        <begin position="1"/>
        <end position="95"/>
    </location>
</feature>
<dbReference type="SUPFAM" id="SSF103481">
    <property type="entry name" value="Multidrug resistance efflux transporter EmrE"/>
    <property type="match status" value="1"/>
</dbReference>
<evidence type="ECO:0000313" key="11">
    <source>
        <dbReference type="Proteomes" id="UP000008141"/>
    </source>
</evidence>
<sequence length="500" mass="51297">MSAHAPAIGALASPRLPTPRSRRDRGARRSPGHGRSVGAQVACARGFSRLAAQEAPTVSVASPRQQQEDGQRPPRQRWQEHQDSPPPPAGASMAGAAAPLEQQLEAASQAPAAPAAAPAAVAAPEPWLSPKLALLVAAMLWGSYSVSVRLLYSAAEPPDAVVVMAVRGMLQAAAMLAVSTVLVPQGQQRQQQQQEWQQQGAAGEHPQRQGAAWLLQQFLTLKSPPLWMAAVELGLWNFTATGLQTLGLQLTSATRASFLIQATVMLTPLLSTLAGYRPGPRVWGACGLALAGTLLVTADEAGATAAASGWGAAGLQLGGDGAILAAALFYSLGVVRITGYAQSLSPSEIATSKSFVLGGLALASLVAATGSAAAQGLPAQSLWGGVGSDPLMWAALLWSGLGPGALASYLHARASTAAAGQKHVTPAEASVVFSSKPLWAAGLAWLLLGGEELGPLTWVGGATLMSAGLLSTAEKPAAAEQQSTEPQPQPVLAEPQQRRR</sequence>
<evidence type="ECO:0000259" key="9">
    <source>
        <dbReference type="Pfam" id="PF00892"/>
    </source>
</evidence>
<evidence type="ECO:0000313" key="10">
    <source>
        <dbReference type="EMBL" id="EFN58928.1"/>
    </source>
</evidence>
<keyword evidence="6 8" id="KW-0472">Membrane</keyword>
<dbReference type="eggNOG" id="ENOG502S191">
    <property type="taxonomic scope" value="Eukaryota"/>
</dbReference>
<keyword evidence="4 8" id="KW-0812">Transmembrane</keyword>
<evidence type="ECO:0000256" key="1">
    <source>
        <dbReference type="ARBA" id="ARBA00004651"/>
    </source>
</evidence>
<dbReference type="OrthoDB" id="2017960at2759"/>
<feature type="compositionally biased region" description="Basic and acidic residues" evidence="7">
    <location>
        <begin position="66"/>
        <end position="83"/>
    </location>
</feature>